<reference evidence="1" key="2">
    <citation type="submission" date="2004-02" db="EMBL/GenBank/DDBJ databases">
        <authorList>
            <consortium name="Genoscope"/>
            <consortium name="Whitehead Institute Centre for Genome Research"/>
        </authorList>
    </citation>
    <scope>NUCLEOTIDE SEQUENCE</scope>
</reference>
<feature type="non-terminal residue" evidence="1">
    <location>
        <position position="1"/>
    </location>
</feature>
<comment type="caution">
    <text evidence="1">The sequence shown here is derived from an EMBL/GenBank/DDBJ whole genome shotgun (WGS) entry which is preliminary data.</text>
</comment>
<dbReference type="KEGG" id="tng:GSTEN00038825G001"/>
<gene>
    <name evidence="1" type="ORF">GSTENG00038825001</name>
</gene>
<organism evidence="1">
    <name type="scientific">Tetraodon nigroviridis</name>
    <name type="common">Spotted green pufferfish</name>
    <name type="synonym">Chelonodon nigroviridis</name>
    <dbReference type="NCBI Taxonomy" id="99883"/>
    <lineage>
        <taxon>Eukaryota</taxon>
        <taxon>Metazoa</taxon>
        <taxon>Chordata</taxon>
        <taxon>Craniata</taxon>
        <taxon>Vertebrata</taxon>
        <taxon>Euteleostomi</taxon>
        <taxon>Actinopterygii</taxon>
        <taxon>Neopterygii</taxon>
        <taxon>Teleostei</taxon>
        <taxon>Neoteleostei</taxon>
        <taxon>Acanthomorphata</taxon>
        <taxon>Eupercaria</taxon>
        <taxon>Tetraodontiformes</taxon>
        <taxon>Tetradontoidea</taxon>
        <taxon>Tetraodontidae</taxon>
        <taxon>Tetraodon</taxon>
    </lineage>
</organism>
<name>Q4RCS7_TETNG</name>
<sequence>STKSPLIIDKNETFTVYRDPALVSSNSENSSSATITSSHIASYLHPHLHSLHSPSPHSPCLTSVSHAHAASHLLTSPHTSTLPHPHLLPPGVLPAMPPTAASILGGHPCLDSPSGLGHITLPHTVSAHQQQFL</sequence>
<proteinExistence type="predicted"/>
<accession>Q4RCS7</accession>
<feature type="non-terminal residue" evidence="1">
    <location>
        <position position="133"/>
    </location>
</feature>
<dbReference type="EMBL" id="CAAE01018162">
    <property type="protein sequence ID" value="CAG13806.1"/>
    <property type="molecule type" value="Genomic_DNA"/>
</dbReference>
<dbReference type="AlphaFoldDB" id="Q4RCS7"/>
<reference evidence="1" key="1">
    <citation type="journal article" date="2004" name="Nature">
        <title>Genome duplication in the teleost fish Tetraodon nigroviridis reveals the early vertebrate proto-karyotype.</title>
        <authorList>
            <person name="Jaillon O."/>
            <person name="Aury J.-M."/>
            <person name="Brunet F."/>
            <person name="Petit J.-L."/>
            <person name="Stange-Thomann N."/>
            <person name="Mauceli E."/>
            <person name="Bouneau L."/>
            <person name="Fischer C."/>
            <person name="Ozouf-Costaz C."/>
            <person name="Bernot A."/>
            <person name="Nicaud S."/>
            <person name="Jaffe D."/>
            <person name="Fisher S."/>
            <person name="Lutfalla G."/>
            <person name="Dossat C."/>
            <person name="Segurens B."/>
            <person name="Dasilva C."/>
            <person name="Salanoubat M."/>
            <person name="Levy M."/>
            <person name="Boudet N."/>
            <person name="Castellano S."/>
            <person name="Anthouard V."/>
            <person name="Jubin C."/>
            <person name="Castelli V."/>
            <person name="Katinka M."/>
            <person name="Vacherie B."/>
            <person name="Biemont C."/>
            <person name="Skalli Z."/>
            <person name="Cattolico L."/>
            <person name="Poulain J."/>
            <person name="De Berardinis V."/>
            <person name="Cruaud C."/>
            <person name="Duprat S."/>
            <person name="Brottier P."/>
            <person name="Coutanceau J.-P."/>
            <person name="Gouzy J."/>
            <person name="Parra G."/>
            <person name="Lardier G."/>
            <person name="Chapple C."/>
            <person name="McKernan K.J."/>
            <person name="McEwan P."/>
            <person name="Bosak S."/>
            <person name="Kellis M."/>
            <person name="Volff J.-N."/>
            <person name="Guigo R."/>
            <person name="Zody M.C."/>
            <person name="Mesirov J."/>
            <person name="Lindblad-Toh K."/>
            <person name="Birren B."/>
            <person name="Nusbaum C."/>
            <person name="Kahn D."/>
            <person name="Robinson-Rechavi M."/>
            <person name="Laudet V."/>
            <person name="Schachter V."/>
            <person name="Quetier F."/>
            <person name="Saurin W."/>
            <person name="Scarpelli C."/>
            <person name="Wincker P."/>
            <person name="Lander E.S."/>
            <person name="Weissenbach J."/>
            <person name="Roest Crollius H."/>
        </authorList>
    </citation>
    <scope>NUCLEOTIDE SEQUENCE [LARGE SCALE GENOMIC DNA]</scope>
</reference>
<protein>
    <submittedName>
        <fullName evidence="1">(spotted green pufferfish) hypothetical protein</fullName>
    </submittedName>
</protein>
<evidence type="ECO:0000313" key="1">
    <source>
        <dbReference type="EMBL" id="CAG13806.1"/>
    </source>
</evidence>